<protein>
    <submittedName>
        <fullName evidence="1">Transposase</fullName>
    </submittedName>
</protein>
<dbReference type="EMBL" id="JAVLAQ010000001">
    <property type="protein sequence ID" value="MDT6989593.1"/>
    <property type="molecule type" value="Genomic_DNA"/>
</dbReference>
<evidence type="ECO:0000313" key="4">
    <source>
        <dbReference type="EMBL" id="RMW56546.1"/>
    </source>
</evidence>
<dbReference type="AlphaFoldDB" id="A0A2S9W7F2"/>
<dbReference type="RefSeq" id="WP_088770554.1">
    <property type="nucleotide sequence ID" value="NZ_CP022130.1"/>
</dbReference>
<evidence type="ECO:0000313" key="6">
    <source>
        <dbReference type="Proteomes" id="UP000276249"/>
    </source>
</evidence>
<evidence type="ECO:0000313" key="1">
    <source>
        <dbReference type="EMBL" id="MDT6989593.1"/>
    </source>
</evidence>
<dbReference type="Proteomes" id="UP000281061">
    <property type="component" value="Unassembled WGS sequence"/>
</dbReference>
<dbReference type="EMBL" id="PVOB01000139">
    <property type="protein sequence ID" value="PRO94790.1"/>
    <property type="molecule type" value="Genomic_DNA"/>
</dbReference>
<dbReference type="EMBL" id="RDCJ01000032">
    <property type="protein sequence ID" value="RMW51011.1"/>
    <property type="molecule type" value="Genomic_DNA"/>
</dbReference>
<reference evidence="2 5" key="1">
    <citation type="submission" date="2018-03" db="EMBL/GenBank/DDBJ databases">
        <title>Draft Genome Sequences of six Lactobacillus pentosus Strains Isolated from Brines of Traditionally Fermented Spanish-Style Green Table Olives.</title>
        <authorList>
            <person name="Calero-Delgado B."/>
            <person name="Martin-Platero A.M."/>
            <person name="Perez-Pulido A.J."/>
            <person name="Benitez-Cabello A."/>
            <person name="Casimiro-Soriguer C.S."/>
            <person name="Martinez-Bueno M."/>
            <person name="Arroyo-Lopez F.N."/>
            <person name="Rodriguez-Gomez F."/>
            <person name="Bautista-Gallego J."/>
            <person name="Garrido-Fernandez A."/>
            <person name="Jimenez-Diaz R."/>
        </authorList>
    </citation>
    <scope>NUCLEOTIDE SEQUENCE [LARGE SCALE GENOMIC DNA]</scope>
    <source>
        <strain evidence="2 5">IG2</strain>
    </source>
</reference>
<name>A0A2S9W7F2_LACPE</name>
<sequence length="75" mass="8728">MTILHKTNLISNPKIRINNRGGRLTVDGGMTLITEFLHKLHFDETVNELIHFSNKRKFCQHTTTRSSNGINFKYQ</sequence>
<reference evidence="6 7" key="2">
    <citation type="submission" date="2018-10" db="EMBL/GenBank/DDBJ databases">
        <title>Genome sequences of five Lactobacillus pentosus strains isolated from brines of traditionally fermented spanish-style green table olives and differences between them.</title>
        <authorList>
            <person name="Jimenez Diaz R."/>
        </authorList>
    </citation>
    <scope>NUCLEOTIDE SEQUENCE [LARGE SCALE GENOMIC DNA]</scope>
    <source>
        <strain evidence="3 6">IG10</strain>
        <strain evidence="4 7">IG8</strain>
    </source>
</reference>
<reference evidence="1" key="3">
    <citation type="submission" date="2023-08" db="EMBL/GenBank/DDBJ databases">
        <authorList>
            <person name="Page C.A."/>
            <person name="Perez-Diaz I.M."/>
        </authorList>
    </citation>
    <scope>NUCLEOTIDE SEQUENCE</scope>
    <source>
        <strain evidence="1">7.8.46</strain>
    </source>
</reference>
<evidence type="ECO:0000313" key="5">
    <source>
        <dbReference type="Proteomes" id="UP000238378"/>
    </source>
</evidence>
<evidence type="ECO:0000313" key="7">
    <source>
        <dbReference type="Proteomes" id="UP000281061"/>
    </source>
</evidence>
<accession>A0A2S9W7F2</accession>
<dbReference type="Proteomes" id="UP001267003">
    <property type="component" value="Unassembled WGS sequence"/>
</dbReference>
<keyword evidence="5" id="KW-1185">Reference proteome</keyword>
<dbReference type="EMBL" id="RDCL01000033">
    <property type="protein sequence ID" value="RMW56546.1"/>
    <property type="molecule type" value="Genomic_DNA"/>
</dbReference>
<dbReference type="Proteomes" id="UP000238378">
    <property type="component" value="Unassembled WGS sequence"/>
</dbReference>
<gene>
    <name evidence="2" type="ORF">C6Y08_08155</name>
    <name evidence="4" type="ORF">D6U17_02845</name>
    <name evidence="3" type="ORF">D6U18_02550</name>
    <name evidence="1" type="ORF">RI536_05680</name>
</gene>
<evidence type="ECO:0000313" key="3">
    <source>
        <dbReference type="EMBL" id="RMW51011.1"/>
    </source>
</evidence>
<comment type="caution">
    <text evidence="4">The sequence shown here is derived from an EMBL/GenBank/DDBJ whole genome shotgun (WGS) entry which is preliminary data.</text>
</comment>
<organism evidence="4 7">
    <name type="scientific">Lactiplantibacillus pentosus</name>
    <name type="common">Lactobacillus pentosus</name>
    <dbReference type="NCBI Taxonomy" id="1589"/>
    <lineage>
        <taxon>Bacteria</taxon>
        <taxon>Bacillati</taxon>
        <taxon>Bacillota</taxon>
        <taxon>Bacilli</taxon>
        <taxon>Lactobacillales</taxon>
        <taxon>Lactobacillaceae</taxon>
        <taxon>Lactiplantibacillus</taxon>
    </lineage>
</organism>
<dbReference type="Proteomes" id="UP000276249">
    <property type="component" value="Unassembled WGS sequence"/>
</dbReference>
<proteinExistence type="predicted"/>
<evidence type="ECO:0000313" key="2">
    <source>
        <dbReference type="EMBL" id="PRO94790.1"/>
    </source>
</evidence>